<dbReference type="Gene3D" id="1.10.3720.10">
    <property type="entry name" value="MetI-like"/>
    <property type="match status" value="1"/>
</dbReference>
<dbReference type="Proteomes" id="UP001501116">
    <property type="component" value="Unassembled WGS sequence"/>
</dbReference>
<dbReference type="InterPro" id="IPR045621">
    <property type="entry name" value="BPD_transp_1_N"/>
</dbReference>
<evidence type="ECO:0000313" key="10">
    <source>
        <dbReference type="Proteomes" id="UP001501116"/>
    </source>
</evidence>
<comment type="caution">
    <text evidence="9">The sequence shown here is derived from an EMBL/GenBank/DDBJ whole genome shotgun (WGS) entry which is preliminary data.</text>
</comment>
<keyword evidence="6 7" id="KW-0472">Membrane</keyword>
<dbReference type="EMBL" id="BAAANN010000025">
    <property type="protein sequence ID" value="GAA1974604.1"/>
    <property type="molecule type" value="Genomic_DNA"/>
</dbReference>
<feature type="transmembrane region" description="Helical" evidence="7">
    <location>
        <begin position="95"/>
        <end position="119"/>
    </location>
</feature>
<protein>
    <submittedName>
        <fullName evidence="9">ABC transporter permease</fullName>
    </submittedName>
</protein>
<keyword evidence="4 7" id="KW-0812">Transmembrane</keyword>
<feature type="domain" description="ABC transmembrane type-1" evidence="8">
    <location>
        <begin position="95"/>
        <end position="304"/>
    </location>
</feature>
<feature type="transmembrane region" description="Helical" evidence="7">
    <location>
        <begin position="282"/>
        <end position="304"/>
    </location>
</feature>
<dbReference type="RefSeq" id="WP_344425520.1">
    <property type="nucleotide sequence ID" value="NZ_BAAANN010000025.1"/>
</dbReference>
<dbReference type="SUPFAM" id="SSF161098">
    <property type="entry name" value="MetI-like"/>
    <property type="match status" value="1"/>
</dbReference>
<keyword evidence="2 7" id="KW-0813">Transport</keyword>
<feature type="transmembrane region" description="Helical" evidence="7">
    <location>
        <begin position="131"/>
        <end position="155"/>
    </location>
</feature>
<evidence type="ECO:0000256" key="7">
    <source>
        <dbReference type="RuleBase" id="RU363032"/>
    </source>
</evidence>
<keyword evidence="10" id="KW-1185">Reference proteome</keyword>
<proteinExistence type="inferred from homology"/>
<comment type="similarity">
    <text evidence="7">Belongs to the binding-protein-dependent transport system permease family.</text>
</comment>
<feature type="transmembrane region" description="Helical" evidence="7">
    <location>
        <begin position="250"/>
        <end position="270"/>
    </location>
</feature>
<comment type="subcellular location">
    <subcellularLocation>
        <location evidence="1 7">Cell membrane</location>
        <topology evidence="1 7">Multi-pass membrane protein</topology>
    </subcellularLocation>
</comment>
<evidence type="ECO:0000256" key="6">
    <source>
        <dbReference type="ARBA" id="ARBA00023136"/>
    </source>
</evidence>
<evidence type="ECO:0000259" key="8">
    <source>
        <dbReference type="PROSITE" id="PS50928"/>
    </source>
</evidence>
<keyword evidence="3" id="KW-1003">Cell membrane</keyword>
<gene>
    <name evidence="9" type="ORF">GCM10009754_57200</name>
</gene>
<keyword evidence="5 7" id="KW-1133">Transmembrane helix</keyword>
<dbReference type="Pfam" id="PF00528">
    <property type="entry name" value="BPD_transp_1"/>
    <property type="match status" value="1"/>
</dbReference>
<dbReference type="PANTHER" id="PTHR43163">
    <property type="entry name" value="DIPEPTIDE TRANSPORT SYSTEM PERMEASE PROTEIN DPPB-RELATED"/>
    <property type="match status" value="1"/>
</dbReference>
<evidence type="ECO:0000313" key="9">
    <source>
        <dbReference type="EMBL" id="GAA1974604.1"/>
    </source>
</evidence>
<reference evidence="9 10" key="1">
    <citation type="journal article" date="2019" name="Int. J. Syst. Evol. Microbiol.">
        <title>The Global Catalogue of Microorganisms (GCM) 10K type strain sequencing project: providing services to taxonomists for standard genome sequencing and annotation.</title>
        <authorList>
            <consortium name="The Broad Institute Genomics Platform"/>
            <consortium name="The Broad Institute Genome Sequencing Center for Infectious Disease"/>
            <person name="Wu L."/>
            <person name="Ma J."/>
        </authorList>
    </citation>
    <scope>NUCLEOTIDE SEQUENCE [LARGE SCALE GENOMIC DNA]</scope>
    <source>
        <strain evidence="9 10">JCM 14545</strain>
    </source>
</reference>
<evidence type="ECO:0000256" key="2">
    <source>
        <dbReference type="ARBA" id="ARBA00022448"/>
    </source>
</evidence>
<evidence type="ECO:0000256" key="1">
    <source>
        <dbReference type="ARBA" id="ARBA00004651"/>
    </source>
</evidence>
<dbReference type="PANTHER" id="PTHR43163:SF3">
    <property type="entry name" value="PEPTIDE ABC TRANSPORTER PERMEASE PROTEIN"/>
    <property type="match status" value="1"/>
</dbReference>
<dbReference type="Pfam" id="PF19300">
    <property type="entry name" value="BPD_transp_1_N"/>
    <property type="match status" value="1"/>
</dbReference>
<organism evidence="9 10">
    <name type="scientific">Amycolatopsis minnesotensis</name>
    <dbReference type="NCBI Taxonomy" id="337894"/>
    <lineage>
        <taxon>Bacteria</taxon>
        <taxon>Bacillati</taxon>
        <taxon>Actinomycetota</taxon>
        <taxon>Actinomycetes</taxon>
        <taxon>Pseudonocardiales</taxon>
        <taxon>Pseudonocardiaceae</taxon>
        <taxon>Amycolatopsis</taxon>
    </lineage>
</organism>
<evidence type="ECO:0000256" key="3">
    <source>
        <dbReference type="ARBA" id="ARBA00022475"/>
    </source>
</evidence>
<accession>A0ABN2RTH2</accession>
<dbReference type="InterPro" id="IPR000515">
    <property type="entry name" value="MetI-like"/>
</dbReference>
<feature type="transmembrane region" description="Helical" evidence="7">
    <location>
        <begin position="9"/>
        <end position="30"/>
    </location>
</feature>
<dbReference type="PROSITE" id="PS50928">
    <property type="entry name" value="ABC_TM1"/>
    <property type="match status" value="1"/>
</dbReference>
<evidence type="ECO:0000256" key="5">
    <source>
        <dbReference type="ARBA" id="ARBA00022989"/>
    </source>
</evidence>
<name>A0ABN2RTH2_9PSEU</name>
<sequence length="316" mass="32962">MRGYPVRRLGFAVVQAAVVLVASFGLTALLPGDAASVVLNDQATPEQIAIARHQLGLDQPLPDRFGHWLAGLCSGDLGRSLVTGAPVADELGRRLAATALLAGLTVVLLVPLALLTGLVSGLREGSRADRVLTAVTVVLHAVPEFVLGLVLLALFAVHTGLLPATAAGMRGPDLLSRPEVLVLPVTVLVARQLCDLARQVRIGVAEQTGGEVAEHLRLLGLRERTVVLRHVLPGAVAPAVQQLARAVEGLLTGAVIVESLFAVTGLGTGFVEAVQNRDIPQVQGYVLVFAGVVVLGNLAADLVAHRLTPGRERVAW</sequence>
<dbReference type="InterPro" id="IPR035906">
    <property type="entry name" value="MetI-like_sf"/>
</dbReference>
<evidence type="ECO:0000256" key="4">
    <source>
        <dbReference type="ARBA" id="ARBA00022692"/>
    </source>
</evidence>
<dbReference type="CDD" id="cd06261">
    <property type="entry name" value="TM_PBP2"/>
    <property type="match status" value="1"/>
</dbReference>